<dbReference type="PANTHER" id="PTHR43681">
    <property type="entry name" value="TRANSMEMBRANE GTPASE FZO"/>
    <property type="match status" value="1"/>
</dbReference>
<evidence type="ECO:0000259" key="2">
    <source>
        <dbReference type="Pfam" id="PF01926"/>
    </source>
</evidence>
<comment type="caution">
    <text evidence="3">The sequence shown here is derived from an EMBL/GenBank/DDBJ whole genome shotgun (WGS) entry which is preliminary data.</text>
</comment>
<reference evidence="4" key="1">
    <citation type="journal article" date="2019" name="Int. J. Syst. Evol. Microbiol.">
        <title>The Global Catalogue of Microorganisms (GCM) 10K type strain sequencing project: providing services to taxonomists for standard genome sequencing and annotation.</title>
        <authorList>
            <consortium name="The Broad Institute Genomics Platform"/>
            <consortium name="The Broad Institute Genome Sequencing Center for Infectious Disease"/>
            <person name="Wu L."/>
            <person name="Ma J."/>
        </authorList>
    </citation>
    <scope>NUCLEOTIDE SEQUENCE [LARGE SCALE GENOMIC DNA]</scope>
    <source>
        <strain evidence="4">CGMCC 4.1469</strain>
    </source>
</reference>
<sequence>MIGDDYFELRSRIGTDLLALTAALRESGGDPESAAILDNLIASLKEPFVFVVVGEVNVGKSTFLNALFGQDFSSTGVVPTTGKILFFRHGEEHSVQPVTPTLDEVYAPVDFLRDFHIVDTPGTNSVENEHQLITERFVPIADLVIFVFSAMNPWGASAWQFLEKVHRDWMRHVIFVLQQSDLRSPEEIQVITDYMGQLTRQRFGRDFPLFAVSAKKAFLARDAGIERERLLQDSGFHDLEAHISSIVRHNAARLNKLASTMRLARQILSDMRERHVASMHQAKRRTVVLQELQTEREMQVDRTLKKILPALDATERDYHESVLRVAGLANDALTTRKAFQRKDADDESENSARPQSLDHRLFQELQHRTGDRWRQVSLVLEEDVHQFERYLYAQGRGTLFPPDVSLPAHDYGEEESELRRRFGTHVDSSLRRFVIGLKLDEDIEPGLESARVTARWLPRLVVPVILGTALCGWLDDLTSAGIALGAGLLLMAVVYLLTQVRLATARNAILDKLEESSAKLREMLSKQVTEDVTNSFTKFLDTLNPAQASAAQLEHEQAAHVARLQQLSDSFSVIEEQIRVLMPAGGK</sequence>
<protein>
    <submittedName>
        <fullName evidence="3">Dynamin family protein</fullName>
    </submittedName>
</protein>
<dbReference type="PANTHER" id="PTHR43681:SF1">
    <property type="entry name" value="SARCALUMENIN"/>
    <property type="match status" value="1"/>
</dbReference>
<name>A0ABW0KS11_9BACT</name>
<proteinExistence type="predicted"/>
<keyword evidence="4" id="KW-1185">Reference proteome</keyword>
<dbReference type="InterPro" id="IPR027417">
    <property type="entry name" value="P-loop_NTPase"/>
</dbReference>
<keyword evidence="1" id="KW-1133">Transmembrane helix</keyword>
<dbReference type="Gene3D" id="3.40.50.300">
    <property type="entry name" value="P-loop containing nucleotide triphosphate hydrolases"/>
    <property type="match status" value="1"/>
</dbReference>
<feature type="transmembrane region" description="Helical" evidence="1">
    <location>
        <begin position="480"/>
        <end position="498"/>
    </location>
</feature>
<evidence type="ECO:0000256" key="1">
    <source>
        <dbReference type="SAM" id="Phobius"/>
    </source>
</evidence>
<dbReference type="InterPro" id="IPR006073">
    <property type="entry name" value="GTP-bd"/>
</dbReference>
<accession>A0ABW0KS11</accession>
<organism evidence="3 4">
    <name type="scientific">Prosthecobacter fluviatilis</name>
    <dbReference type="NCBI Taxonomy" id="445931"/>
    <lineage>
        <taxon>Bacteria</taxon>
        <taxon>Pseudomonadati</taxon>
        <taxon>Verrucomicrobiota</taxon>
        <taxon>Verrucomicrobiia</taxon>
        <taxon>Verrucomicrobiales</taxon>
        <taxon>Verrucomicrobiaceae</taxon>
        <taxon>Prosthecobacter</taxon>
    </lineage>
</organism>
<dbReference type="InterPro" id="IPR051943">
    <property type="entry name" value="TRAFAC_Dynamin-like_GTPase"/>
</dbReference>
<feature type="domain" description="G" evidence="2">
    <location>
        <begin position="51"/>
        <end position="177"/>
    </location>
</feature>
<dbReference type="Proteomes" id="UP001596052">
    <property type="component" value="Unassembled WGS sequence"/>
</dbReference>
<dbReference type="RefSeq" id="WP_377166571.1">
    <property type="nucleotide sequence ID" value="NZ_JBHSMQ010000003.1"/>
</dbReference>
<dbReference type="EMBL" id="JBHSMQ010000003">
    <property type="protein sequence ID" value="MFC5455466.1"/>
    <property type="molecule type" value="Genomic_DNA"/>
</dbReference>
<dbReference type="Pfam" id="PF01926">
    <property type="entry name" value="MMR_HSR1"/>
    <property type="match status" value="1"/>
</dbReference>
<evidence type="ECO:0000313" key="3">
    <source>
        <dbReference type="EMBL" id="MFC5455466.1"/>
    </source>
</evidence>
<dbReference type="SUPFAM" id="SSF52540">
    <property type="entry name" value="P-loop containing nucleoside triphosphate hydrolases"/>
    <property type="match status" value="1"/>
</dbReference>
<dbReference type="CDD" id="cd09912">
    <property type="entry name" value="DLP_2"/>
    <property type="match status" value="1"/>
</dbReference>
<gene>
    <name evidence="3" type="ORF">ACFQDI_11405</name>
</gene>
<keyword evidence="1" id="KW-0812">Transmembrane</keyword>
<keyword evidence="1" id="KW-0472">Membrane</keyword>
<evidence type="ECO:0000313" key="4">
    <source>
        <dbReference type="Proteomes" id="UP001596052"/>
    </source>
</evidence>